<dbReference type="Pfam" id="PF00069">
    <property type="entry name" value="Pkinase"/>
    <property type="match status" value="1"/>
</dbReference>
<evidence type="ECO:0000256" key="7">
    <source>
        <dbReference type="ARBA" id="ARBA00047899"/>
    </source>
</evidence>
<comment type="catalytic activity">
    <reaction evidence="8">
        <text>L-seryl-[protein] + ATP = O-phospho-L-seryl-[protein] + ADP + H(+)</text>
        <dbReference type="Rhea" id="RHEA:17989"/>
        <dbReference type="Rhea" id="RHEA-COMP:9863"/>
        <dbReference type="Rhea" id="RHEA-COMP:11604"/>
        <dbReference type="ChEBI" id="CHEBI:15378"/>
        <dbReference type="ChEBI" id="CHEBI:29999"/>
        <dbReference type="ChEBI" id="CHEBI:30616"/>
        <dbReference type="ChEBI" id="CHEBI:83421"/>
        <dbReference type="ChEBI" id="CHEBI:456216"/>
        <dbReference type="EC" id="2.7.11.1"/>
    </reaction>
</comment>
<dbReference type="PROSITE" id="PS00108">
    <property type="entry name" value="PROTEIN_KINASE_ST"/>
    <property type="match status" value="1"/>
</dbReference>
<evidence type="ECO:0000256" key="3">
    <source>
        <dbReference type="ARBA" id="ARBA00022679"/>
    </source>
</evidence>
<keyword evidence="3" id="KW-0808">Transferase</keyword>
<keyword evidence="4 9" id="KW-0547">Nucleotide-binding</keyword>
<dbReference type="PANTHER" id="PTHR24346:SF30">
    <property type="entry name" value="MATERNAL EMBRYONIC LEUCINE ZIPPER KINASE"/>
    <property type="match status" value="1"/>
</dbReference>
<dbReference type="PROSITE" id="PS50011">
    <property type="entry name" value="PROTEIN_KINASE_DOM"/>
    <property type="match status" value="1"/>
</dbReference>
<proteinExistence type="inferred from homology"/>
<dbReference type="GeneID" id="132534682"/>
<name>A0ABM3WEY7_ERIEU</name>
<evidence type="ECO:0000256" key="1">
    <source>
        <dbReference type="ARBA" id="ARBA00012513"/>
    </source>
</evidence>
<dbReference type="EC" id="2.7.11.1" evidence="1"/>
<evidence type="ECO:0000256" key="8">
    <source>
        <dbReference type="ARBA" id="ARBA00048679"/>
    </source>
</evidence>
<dbReference type="SUPFAM" id="SSF56112">
    <property type="entry name" value="Protein kinase-like (PK-like)"/>
    <property type="match status" value="1"/>
</dbReference>
<evidence type="ECO:0000313" key="14">
    <source>
        <dbReference type="RefSeq" id="XP_060035133.1"/>
    </source>
</evidence>
<sequence>MDQPPPLGEDMVPRYLVLGAIGTGTFSDVMLVRHVRSDRHYVVKMSKPGRSTLAVARWEKTIMRGLEHPNVMRVLDSIERRGRVCLTMPYVSGGDLRLYLSNNAPVGEEEARRIFLQLTSAMHYCHHKGVAHRDLKPENILMDSDRGKVIVTDFGMGHYFLEKPMRGLCGTPGYIAPEVYLGHNYGPGVDLWGLGVILHEMLKGHRPGCGPFEEKSNTLSSQVQHLLEGLLQSSPRRRMGWTQILCHPWVTQGSGPTGAHLEPEPADEPTASSMPFVALWQNRDSAPPAPASEAKAQARELGSPYRRWSMPKLGNWHLASTPISDLAPPPGSPNIGSTALTAGSVVPSSEDVPRSSQGPAASHTSPSTWIPVRHGKGRRLLNGLLHLCCFCCSGPSRTGRRARVQPASI</sequence>
<keyword evidence="5" id="KW-0418">Kinase</keyword>
<feature type="compositionally biased region" description="Polar residues" evidence="11">
    <location>
        <begin position="354"/>
        <end position="368"/>
    </location>
</feature>
<dbReference type="Gene3D" id="1.10.510.10">
    <property type="entry name" value="Transferase(Phosphotransferase) domain 1"/>
    <property type="match status" value="1"/>
</dbReference>
<evidence type="ECO:0000256" key="11">
    <source>
        <dbReference type="SAM" id="MobiDB-lite"/>
    </source>
</evidence>
<comment type="similarity">
    <text evidence="10">Belongs to the protein kinase superfamily.</text>
</comment>
<comment type="catalytic activity">
    <reaction evidence="7">
        <text>L-threonyl-[protein] + ATP = O-phospho-L-threonyl-[protein] + ADP + H(+)</text>
        <dbReference type="Rhea" id="RHEA:46608"/>
        <dbReference type="Rhea" id="RHEA-COMP:11060"/>
        <dbReference type="Rhea" id="RHEA-COMP:11605"/>
        <dbReference type="ChEBI" id="CHEBI:15378"/>
        <dbReference type="ChEBI" id="CHEBI:30013"/>
        <dbReference type="ChEBI" id="CHEBI:30616"/>
        <dbReference type="ChEBI" id="CHEBI:61977"/>
        <dbReference type="ChEBI" id="CHEBI:456216"/>
        <dbReference type="EC" id="2.7.11.1"/>
    </reaction>
</comment>
<dbReference type="InterPro" id="IPR000719">
    <property type="entry name" value="Prot_kinase_dom"/>
</dbReference>
<feature type="region of interest" description="Disordered" evidence="11">
    <location>
        <begin position="324"/>
        <end position="373"/>
    </location>
</feature>
<dbReference type="Proteomes" id="UP001652624">
    <property type="component" value="Chromosome 19"/>
</dbReference>
<feature type="region of interest" description="Disordered" evidence="11">
    <location>
        <begin position="283"/>
        <end position="303"/>
    </location>
</feature>
<evidence type="ECO:0000256" key="9">
    <source>
        <dbReference type="PROSITE-ProRule" id="PRU10141"/>
    </source>
</evidence>
<evidence type="ECO:0000256" key="5">
    <source>
        <dbReference type="ARBA" id="ARBA00022777"/>
    </source>
</evidence>
<dbReference type="InterPro" id="IPR011009">
    <property type="entry name" value="Kinase-like_dom_sf"/>
</dbReference>
<dbReference type="InterPro" id="IPR008271">
    <property type="entry name" value="Ser/Thr_kinase_AS"/>
</dbReference>
<evidence type="ECO:0000256" key="6">
    <source>
        <dbReference type="ARBA" id="ARBA00022840"/>
    </source>
</evidence>
<dbReference type="RefSeq" id="XP_060035133.1">
    <property type="nucleotide sequence ID" value="XM_060179150.1"/>
</dbReference>
<protein>
    <recommendedName>
        <fullName evidence="1">non-specific serine/threonine protein kinase</fullName>
        <ecNumber evidence="1">2.7.11.1</ecNumber>
    </recommendedName>
</protein>
<dbReference type="PANTHER" id="PTHR24346">
    <property type="entry name" value="MAP/MICROTUBULE AFFINITY-REGULATING KINASE"/>
    <property type="match status" value="1"/>
</dbReference>
<evidence type="ECO:0000313" key="13">
    <source>
        <dbReference type="Proteomes" id="UP001652624"/>
    </source>
</evidence>
<gene>
    <name evidence="14" type="primary">LOC132534682</name>
</gene>
<dbReference type="InterPro" id="IPR017441">
    <property type="entry name" value="Protein_kinase_ATP_BS"/>
</dbReference>
<dbReference type="PROSITE" id="PS00107">
    <property type="entry name" value="PROTEIN_KINASE_ATP"/>
    <property type="match status" value="1"/>
</dbReference>
<accession>A0ABM3WEY7</accession>
<feature type="domain" description="Protein kinase" evidence="12">
    <location>
        <begin position="15"/>
        <end position="250"/>
    </location>
</feature>
<dbReference type="SMART" id="SM00220">
    <property type="entry name" value="S_TKc"/>
    <property type="match status" value="1"/>
</dbReference>
<keyword evidence="6 9" id="KW-0067">ATP-binding</keyword>
<keyword evidence="2 10" id="KW-0723">Serine/threonine-protein kinase</keyword>
<evidence type="ECO:0000256" key="4">
    <source>
        <dbReference type="ARBA" id="ARBA00022741"/>
    </source>
</evidence>
<keyword evidence="13" id="KW-1185">Reference proteome</keyword>
<evidence type="ECO:0000256" key="10">
    <source>
        <dbReference type="RuleBase" id="RU000304"/>
    </source>
</evidence>
<reference evidence="14" key="1">
    <citation type="submission" date="2025-08" db="UniProtKB">
        <authorList>
            <consortium name="RefSeq"/>
        </authorList>
    </citation>
    <scope>IDENTIFICATION</scope>
</reference>
<organism evidence="13 14">
    <name type="scientific">Erinaceus europaeus</name>
    <name type="common">Western European hedgehog</name>
    <dbReference type="NCBI Taxonomy" id="9365"/>
    <lineage>
        <taxon>Eukaryota</taxon>
        <taxon>Metazoa</taxon>
        <taxon>Chordata</taxon>
        <taxon>Craniata</taxon>
        <taxon>Vertebrata</taxon>
        <taxon>Euteleostomi</taxon>
        <taxon>Mammalia</taxon>
        <taxon>Eutheria</taxon>
        <taxon>Laurasiatheria</taxon>
        <taxon>Eulipotyphla</taxon>
        <taxon>Erinaceidae</taxon>
        <taxon>Erinaceinae</taxon>
        <taxon>Erinaceus</taxon>
    </lineage>
</organism>
<feature type="binding site" evidence="9">
    <location>
        <position position="44"/>
    </location>
    <ligand>
        <name>ATP</name>
        <dbReference type="ChEBI" id="CHEBI:30616"/>
    </ligand>
</feature>
<evidence type="ECO:0000256" key="2">
    <source>
        <dbReference type="ARBA" id="ARBA00022527"/>
    </source>
</evidence>
<evidence type="ECO:0000259" key="12">
    <source>
        <dbReference type="PROSITE" id="PS50011"/>
    </source>
</evidence>